<reference evidence="2" key="1">
    <citation type="journal article" date="2020" name="Front. Microbiol.">
        <title>Phenotypic and Genetic Characterization of the Cheese Ripening Yeast Geotrichum candidum.</title>
        <authorList>
            <person name="Perkins V."/>
            <person name="Vignola S."/>
            <person name="Lessard M.H."/>
            <person name="Plante P.L."/>
            <person name="Corbeil J."/>
            <person name="Dugat-Bony E."/>
            <person name="Frenette M."/>
            <person name="Labrie S."/>
        </authorList>
    </citation>
    <scope>NUCLEOTIDE SEQUENCE</scope>
    <source>
        <strain evidence="2">LMA-70</strain>
    </source>
</reference>
<evidence type="ECO:0000313" key="3">
    <source>
        <dbReference type="Proteomes" id="UP000750522"/>
    </source>
</evidence>
<feature type="compositionally biased region" description="Basic and acidic residues" evidence="1">
    <location>
        <begin position="111"/>
        <end position="131"/>
    </location>
</feature>
<dbReference type="Proteomes" id="UP000750522">
    <property type="component" value="Unassembled WGS sequence"/>
</dbReference>
<organism evidence="2 3">
    <name type="scientific">Geotrichum candidum</name>
    <name type="common">Oospora lactis</name>
    <name type="synonym">Dipodascus geotrichum</name>
    <dbReference type="NCBI Taxonomy" id="1173061"/>
    <lineage>
        <taxon>Eukaryota</taxon>
        <taxon>Fungi</taxon>
        <taxon>Dikarya</taxon>
        <taxon>Ascomycota</taxon>
        <taxon>Saccharomycotina</taxon>
        <taxon>Dipodascomycetes</taxon>
        <taxon>Dipodascales</taxon>
        <taxon>Dipodascaceae</taxon>
        <taxon>Geotrichum</taxon>
    </lineage>
</organism>
<feature type="region of interest" description="Disordered" evidence="1">
    <location>
        <begin position="90"/>
        <end position="131"/>
    </location>
</feature>
<dbReference type="EMBL" id="QQZK01000026">
    <property type="protein sequence ID" value="KAF5102983.1"/>
    <property type="molecule type" value="Genomic_DNA"/>
</dbReference>
<reference evidence="2" key="2">
    <citation type="submission" date="2020-01" db="EMBL/GenBank/DDBJ databases">
        <authorList>
            <person name="Perkins V."/>
            <person name="Lessard M.-H."/>
            <person name="Dugat-Bony E."/>
            <person name="Frenette M."/>
            <person name="Labrie S."/>
        </authorList>
    </citation>
    <scope>NUCLEOTIDE SEQUENCE</scope>
    <source>
        <strain evidence="2">LMA-70</strain>
    </source>
</reference>
<evidence type="ECO:0000313" key="2">
    <source>
        <dbReference type="EMBL" id="KAF5102983.1"/>
    </source>
</evidence>
<evidence type="ECO:0000256" key="1">
    <source>
        <dbReference type="SAM" id="MobiDB-lite"/>
    </source>
</evidence>
<evidence type="ECO:0008006" key="4">
    <source>
        <dbReference type="Google" id="ProtNLM"/>
    </source>
</evidence>
<sequence>MKWWMVKFQGKDSKEKAWPWLELVIVSVDITLKFRYQKTLVLLTAKKSDTVKKLKKQLVEALNETNVLRNSSLEGATLLEDHEIDIPKPSFEVEDIPIPKPSFETGGESSNDEKKEEKTEETRQLKEEDIKIALPGDSEFTSFKELKDSDVLGTLKDNDVVAFTPSQEDEFEIEIIRDEEGEDYQ</sequence>
<accession>A0A9P5G8J3</accession>
<gene>
    <name evidence="2" type="ORF">DV451_001683</name>
</gene>
<protein>
    <recommendedName>
        <fullName evidence="4">Ubiquitin-like domain-containing protein</fullName>
    </recommendedName>
</protein>
<dbReference type="AlphaFoldDB" id="A0A9P5G8J3"/>
<name>A0A9P5G8J3_GEOCN</name>
<proteinExistence type="predicted"/>
<comment type="caution">
    <text evidence="2">The sequence shown here is derived from an EMBL/GenBank/DDBJ whole genome shotgun (WGS) entry which is preliminary data.</text>
</comment>